<reference evidence="9" key="1">
    <citation type="submission" date="2016-04" db="EMBL/GenBank/DDBJ databases">
        <authorList>
            <person name="Evans L.H."/>
            <person name="Alamgir A."/>
            <person name="Owens N."/>
            <person name="Weber N.D."/>
            <person name="Virtaneva K."/>
            <person name="Barbian K."/>
            <person name="Babar A."/>
            <person name="Rosenke K."/>
        </authorList>
    </citation>
    <scope>NUCLEOTIDE SEQUENCE [LARGE SCALE GENOMIC DNA]</scope>
    <source>
        <strain evidence="9">CBS 101.48</strain>
    </source>
</reference>
<evidence type="ECO:0000256" key="3">
    <source>
        <dbReference type="ARBA" id="ARBA00023015"/>
    </source>
</evidence>
<dbReference type="GO" id="GO:0003677">
    <property type="term" value="F:DNA binding"/>
    <property type="evidence" value="ECO:0007669"/>
    <property type="project" value="UniProtKB-KW"/>
</dbReference>
<feature type="region of interest" description="Disordered" evidence="7">
    <location>
        <begin position="82"/>
        <end position="157"/>
    </location>
</feature>
<dbReference type="OrthoDB" id="9970124at2759"/>
<name>A0A168RW53_ABSGL</name>
<evidence type="ECO:0000256" key="6">
    <source>
        <dbReference type="ARBA" id="ARBA00023242"/>
    </source>
</evidence>
<feature type="compositionally biased region" description="Low complexity" evidence="7">
    <location>
        <begin position="556"/>
        <end position="581"/>
    </location>
</feature>
<feature type="region of interest" description="Disordered" evidence="7">
    <location>
        <begin position="553"/>
        <end position="593"/>
    </location>
</feature>
<dbReference type="AlphaFoldDB" id="A0A168RW53"/>
<dbReference type="Pfam" id="PF04082">
    <property type="entry name" value="Fungal_trans"/>
    <property type="match status" value="1"/>
</dbReference>
<feature type="region of interest" description="Disordered" evidence="7">
    <location>
        <begin position="196"/>
        <end position="216"/>
    </location>
</feature>
<keyword evidence="1" id="KW-0479">Metal-binding</keyword>
<feature type="region of interest" description="Disordered" evidence="7">
    <location>
        <begin position="754"/>
        <end position="799"/>
    </location>
</feature>
<dbReference type="InterPro" id="IPR007219">
    <property type="entry name" value="XnlR_reg_dom"/>
</dbReference>
<evidence type="ECO:0000313" key="9">
    <source>
        <dbReference type="EMBL" id="SAM07477.1"/>
    </source>
</evidence>
<dbReference type="PANTHER" id="PTHR31313:SF81">
    <property type="entry name" value="TY1 ENHANCER ACTIVATOR"/>
    <property type="match status" value="1"/>
</dbReference>
<keyword evidence="10" id="KW-1185">Reference proteome</keyword>
<feature type="compositionally biased region" description="Low complexity" evidence="7">
    <location>
        <begin position="17"/>
        <end position="27"/>
    </location>
</feature>
<keyword evidence="4" id="KW-0238">DNA-binding</keyword>
<dbReference type="SMART" id="SM00906">
    <property type="entry name" value="Fungal_trans"/>
    <property type="match status" value="1"/>
</dbReference>
<dbReference type="GO" id="GO:0008270">
    <property type="term" value="F:zinc ion binding"/>
    <property type="evidence" value="ECO:0007669"/>
    <property type="project" value="InterPro"/>
</dbReference>
<feature type="region of interest" description="Disordered" evidence="7">
    <location>
        <begin position="817"/>
        <end position="843"/>
    </location>
</feature>
<evidence type="ECO:0000256" key="1">
    <source>
        <dbReference type="ARBA" id="ARBA00022723"/>
    </source>
</evidence>
<dbReference type="CDD" id="cd12148">
    <property type="entry name" value="fungal_TF_MHR"/>
    <property type="match status" value="1"/>
</dbReference>
<feature type="compositionally biased region" description="Low complexity" evidence="7">
    <location>
        <begin position="92"/>
        <end position="151"/>
    </location>
</feature>
<keyword evidence="5" id="KW-0804">Transcription</keyword>
<feature type="compositionally biased region" description="Low complexity" evidence="7">
    <location>
        <begin position="762"/>
        <end position="783"/>
    </location>
</feature>
<evidence type="ECO:0000256" key="2">
    <source>
        <dbReference type="ARBA" id="ARBA00022833"/>
    </source>
</evidence>
<dbReference type="EMBL" id="LT554760">
    <property type="protein sequence ID" value="SAM07477.1"/>
    <property type="molecule type" value="Genomic_DNA"/>
</dbReference>
<dbReference type="OMA" id="IMIHRIM"/>
<evidence type="ECO:0000256" key="4">
    <source>
        <dbReference type="ARBA" id="ARBA00023125"/>
    </source>
</evidence>
<evidence type="ECO:0000256" key="5">
    <source>
        <dbReference type="ARBA" id="ARBA00023163"/>
    </source>
</evidence>
<keyword evidence="2" id="KW-0862">Zinc</keyword>
<gene>
    <name evidence="9" type="primary">ABSGL_13120.1 scaffold 13659</name>
</gene>
<organism evidence="9">
    <name type="scientific">Absidia glauca</name>
    <name type="common">Pin mould</name>
    <dbReference type="NCBI Taxonomy" id="4829"/>
    <lineage>
        <taxon>Eukaryota</taxon>
        <taxon>Fungi</taxon>
        <taxon>Fungi incertae sedis</taxon>
        <taxon>Mucoromycota</taxon>
        <taxon>Mucoromycotina</taxon>
        <taxon>Mucoromycetes</taxon>
        <taxon>Mucorales</taxon>
        <taxon>Cunninghamellaceae</taxon>
        <taxon>Absidia</taxon>
    </lineage>
</organism>
<evidence type="ECO:0000256" key="7">
    <source>
        <dbReference type="SAM" id="MobiDB-lite"/>
    </source>
</evidence>
<keyword evidence="3" id="KW-0805">Transcription regulation</keyword>
<dbReference type="InterPro" id="IPR051615">
    <property type="entry name" value="Transcr_Regulatory_Elem"/>
</dbReference>
<proteinExistence type="predicted"/>
<dbReference type="Proteomes" id="UP000078561">
    <property type="component" value="Unassembled WGS sequence"/>
</dbReference>
<feature type="region of interest" description="Disordered" evidence="7">
    <location>
        <begin position="1"/>
        <end position="34"/>
    </location>
</feature>
<evidence type="ECO:0000313" key="10">
    <source>
        <dbReference type="Proteomes" id="UP000078561"/>
    </source>
</evidence>
<feature type="compositionally biased region" description="Pro residues" evidence="7">
    <location>
        <begin position="582"/>
        <end position="593"/>
    </location>
</feature>
<feature type="compositionally biased region" description="Low complexity" evidence="7">
    <location>
        <begin position="821"/>
        <end position="838"/>
    </location>
</feature>
<sequence length="919" mass="103793">MGPHTEFDPIFSTQPPMTSSDTATTTMKSKKAKSAEEKAAAKAKKAQNDDLDSLQITFYEIESWIEKTTPVLARMTNELDKVSHRFEKQRPQTHQPIHPQVQQPQQQPHFQQSQQPQQPQQQPHFQQSQQPQQPQQPHQPHQPQQPQQPQQLPTEEDDSMQWVLSFQPGNNLRLETNITSVEQLVDAVQKMRLLAGPTSDDERGSSQHPQPHHYDSPDLYFASSYSSCSSSTSSGASSSSSLSIPWTGSDQLRLGPSTEYWCTALQRRPRSCLEDYKDCDEMNLGKLTENVSPHVLNYACQMYWDCLHPKFSADWSTFWDRSGDPKRNQVCIDSGLAMIFLHLIRHHKNSCPNANEIGYYYYERSREALMDYFDSPDCATLETLMNLAMFCILCKRHSQARIYIGLAYRMILDMGIHQQSRWPKDDLPLRKKYLKLFMVLYYNDISVSMYSGEPTQLNDLDIDVDFYDLITVNRAMQPPPDDKTMVKETFFAHLLSLAKIGKRTLLLMEEYQRQHKGKQHVGELPLAWANQVQSLEVALATWFDKLPEEYRVDPQPTTIPALSSSTPSPSSSSPSSSSATAPPTPSHSIPPPLEHTHVVMNAASLQKQSSLLLMLQYQTQWILLHKPFANIDPSPLAATLAAAAAGSSATFIPPQGADRSREICTDAADRIVVMGELITENYGWCVCQQFMSCIYQASTIYCRNALCMDEETRQHAKTMIMRVIRILGSSRVNYSGLPDDLTCCLSEFLTKNGMQPPEQDSDLGTTSTATTTAHGTDNGNGDNSNKKNSPDSTNETATVPDGCQLLDHWVSFHKDRHAPGTSALSSSSSASTPTASPLEHFNDDLYNSPHRHLDCLHQQSLYRSPLTARYHQTDAMLSIKIQEPVVDNSMTMDFQLEQRKNWRNMFSSSNITQVNQRML</sequence>
<dbReference type="InParanoid" id="A0A168RW53"/>
<dbReference type="STRING" id="4829.A0A168RW53"/>
<evidence type="ECO:0000259" key="8">
    <source>
        <dbReference type="SMART" id="SM00906"/>
    </source>
</evidence>
<dbReference type="GO" id="GO:0006351">
    <property type="term" value="P:DNA-templated transcription"/>
    <property type="evidence" value="ECO:0007669"/>
    <property type="project" value="InterPro"/>
</dbReference>
<feature type="domain" description="Xylanolytic transcriptional activator regulatory" evidence="8">
    <location>
        <begin position="400"/>
        <end position="473"/>
    </location>
</feature>
<protein>
    <recommendedName>
        <fullName evidence="8">Xylanolytic transcriptional activator regulatory domain-containing protein</fullName>
    </recommendedName>
</protein>
<dbReference type="PANTHER" id="PTHR31313">
    <property type="entry name" value="TY1 ENHANCER ACTIVATOR"/>
    <property type="match status" value="1"/>
</dbReference>
<keyword evidence="6" id="KW-0539">Nucleus</keyword>
<accession>A0A168RW53</accession>